<dbReference type="SUPFAM" id="SSF55729">
    <property type="entry name" value="Acyl-CoA N-acyltransferases (Nat)"/>
    <property type="match status" value="1"/>
</dbReference>
<name>A0ABT7PSG8_9BACT</name>
<accession>A0ABT7PSG8</accession>
<organism evidence="2 3">
    <name type="scientific">Roseiconus lacunae</name>
    <dbReference type="NCBI Taxonomy" id="2605694"/>
    <lineage>
        <taxon>Bacteria</taxon>
        <taxon>Pseudomonadati</taxon>
        <taxon>Planctomycetota</taxon>
        <taxon>Planctomycetia</taxon>
        <taxon>Pirellulales</taxon>
        <taxon>Pirellulaceae</taxon>
        <taxon>Roseiconus</taxon>
    </lineage>
</organism>
<dbReference type="EMBL" id="JASZZN010000044">
    <property type="protein sequence ID" value="MDM4019400.1"/>
    <property type="molecule type" value="Genomic_DNA"/>
</dbReference>
<keyword evidence="2" id="KW-0808">Transferase</keyword>
<dbReference type="RefSeq" id="WP_289167540.1">
    <property type="nucleotide sequence ID" value="NZ_JASZZN010000044.1"/>
</dbReference>
<sequence>MAFRLVEIDAGLVSETLLTDAPELLADVVLACKHLYSTVEAFKPWICYLAEVNGSIVGTCGFKGPPSNGRAEIAYFTFPGNESRGIATKMGRSLIEMAKLSDQTIQIVAQTLPDRNASHRVLEKLGFRPSATIQHVDDGEVLEWIFEPA</sequence>
<dbReference type="Pfam" id="PF13302">
    <property type="entry name" value="Acetyltransf_3"/>
    <property type="match status" value="1"/>
</dbReference>
<feature type="domain" description="N-acetyltransferase" evidence="1">
    <location>
        <begin position="1"/>
        <end position="148"/>
    </location>
</feature>
<keyword evidence="3" id="KW-1185">Reference proteome</keyword>
<evidence type="ECO:0000313" key="3">
    <source>
        <dbReference type="Proteomes" id="UP001239462"/>
    </source>
</evidence>
<reference evidence="2 3" key="1">
    <citation type="submission" date="2023-06" db="EMBL/GenBank/DDBJ databases">
        <title>Roseiconus lacunae JC819 isolated from Gulf of Mannar region, Tamil Nadu.</title>
        <authorList>
            <person name="Pk S."/>
            <person name="Ch S."/>
            <person name="Ch V.R."/>
        </authorList>
    </citation>
    <scope>NUCLEOTIDE SEQUENCE [LARGE SCALE GENOMIC DNA]</scope>
    <source>
        <strain evidence="2 3">JC819</strain>
    </source>
</reference>
<proteinExistence type="predicted"/>
<dbReference type="Proteomes" id="UP001239462">
    <property type="component" value="Unassembled WGS sequence"/>
</dbReference>
<dbReference type="PROSITE" id="PS51186">
    <property type="entry name" value="GNAT"/>
    <property type="match status" value="1"/>
</dbReference>
<dbReference type="GO" id="GO:0016740">
    <property type="term" value="F:transferase activity"/>
    <property type="evidence" value="ECO:0007669"/>
    <property type="project" value="UniProtKB-KW"/>
</dbReference>
<dbReference type="InterPro" id="IPR016181">
    <property type="entry name" value="Acyl_CoA_acyltransferase"/>
</dbReference>
<evidence type="ECO:0000313" key="2">
    <source>
        <dbReference type="EMBL" id="MDM4019400.1"/>
    </source>
</evidence>
<evidence type="ECO:0000259" key="1">
    <source>
        <dbReference type="PROSITE" id="PS51186"/>
    </source>
</evidence>
<protein>
    <submittedName>
        <fullName evidence="2">GNAT family protein</fullName>
        <ecNumber evidence="2">2.-.-.-</ecNumber>
    </submittedName>
</protein>
<dbReference type="InterPro" id="IPR000182">
    <property type="entry name" value="GNAT_dom"/>
</dbReference>
<comment type="caution">
    <text evidence="2">The sequence shown here is derived from an EMBL/GenBank/DDBJ whole genome shotgun (WGS) entry which is preliminary data.</text>
</comment>
<dbReference type="Gene3D" id="3.40.630.30">
    <property type="match status" value="1"/>
</dbReference>
<dbReference type="EC" id="2.-.-.-" evidence="2"/>
<gene>
    <name evidence="2" type="ORF">QTN89_28350</name>
</gene>